<keyword evidence="1" id="KW-1133">Transmembrane helix</keyword>
<reference evidence="2" key="3">
    <citation type="submission" date="2025-08" db="UniProtKB">
        <authorList>
            <consortium name="Ensembl"/>
        </authorList>
    </citation>
    <scope>IDENTIFICATION</scope>
</reference>
<dbReference type="Ensembl" id="ENSCINT00000030907.1">
    <property type="protein sequence ID" value="ENSCINP00000031421.1"/>
    <property type="gene ID" value="ENSCING00000019777.1"/>
</dbReference>
<reference evidence="2" key="4">
    <citation type="submission" date="2025-09" db="UniProtKB">
        <authorList>
            <consortium name="Ensembl"/>
        </authorList>
    </citation>
    <scope>IDENTIFICATION</scope>
</reference>
<dbReference type="AlphaFoldDB" id="H2XP38"/>
<reference evidence="3" key="1">
    <citation type="journal article" date="2002" name="Science">
        <title>The draft genome of Ciona intestinalis: insights into chordate and vertebrate origins.</title>
        <authorList>
            <person name="Dehal P."/>
            <person name="Satou Y."/>
            <person name="Campbell R.K."/>
            <person name="Chapman J."/>
            <person name="Degnan B."/>
            <person name="De Tomaso A."/>
            <person name="Davidson B."/>
            <person name="Di Gregorio A."/>
            <person name="Gelpke M."/>
            <person name="Goodstein D.M."/>
            <person name="Harafuji N."/>
            <person name="Hastings K.E."/>
            <person name="Ho I."/>
            <person name="Hotta K."/>
            <person name="Huang W."/>
            <person name="Kawashima T."/>
            <person name="Lemaire P."/>
            <person name="Martinez D."/>
            <person name="Meinertzhagen I.A."/>
            <person name="Necula S."/>
            <person name="Nonaka M."/>
            <person name="Putnam N."/>
            <person name="Rash S."/>
            <person name="Saiga H."/>
            <person name="Satake M."/>
            <person name="Terry A."/>
            <person name="Yamada L."/>
            <person name="Wang H.G."/>
            <person name="Awazu S."/>
            <person name="Azumi K."/>
            <person name="Boore J."/>
            <person name="Branno M."/>
            <person name="Chin-Bow S."/>
            <person name="DeSantis R."/>
            <person name="Doyle S."/>
            <person name="Francino P."/>
            <person name="Keys D.N."/>
            <person name="Haga S."/>
            <person name="Hayashi H."/>
            <person name="Hino K."/>
            <person name="Imai K.S."/>
            <person name="Inaba K."/>
            <person name="Kano S."/>
            <person name="Kobayashi K."/>
            <person name="Kobayashi M."/>
            <person name="Lee B.I."/>
            <person name="Makabe K.W."/>
            <person name="Manohar C."/>
            <person name="Matassi G."/>
            <person name="Medina M."/>
            <person name="Mochizuki Y."/>
            <person name="Mount S."/>
            <person name="Morishita T."/>
            <person name="Miura S."/>
            <person name="Nakayama A."/>
            <person name="Nishizaka S."/>
            <person name="Nomoto H."/>
            <person name="Ohta F."/>
            <person name="Oishi K."/>
            <person name="Rigoutsos I."/>
            <person name="Sano M."/>
            <person name="Sasaki A."/>
            <person name="Sasakura Y."/>
            <person name="Shoguchi E."/>
            <person name="Shin-i T."/>
            <person name="Spagnuolo A."/>
            <person name="Stainier D."/>
            <person name="Suzuki M.M."/>
            <person name="Tassy O."/>
            <person name="Takatori N."/>
            <person name="Tokuoka M."/>
            <person name="Yagi K."/>
            <person name="Yoshizaki F."/>
            <person name="Wada S."/>
            <person name="Zhang C."/>
            <person name="Hyatt P.D."/>
            <person name="Larimer F."/>
            <person name="Detter C."/>
            <person name="Doggett N."/>
            <person name="Glavina T."/>
            <person name="Hawkins T."/>
            <person name="Richardson P."/>
            <person name="Lucas S."/>
            <person name="Kohara Y."/>
            <person name="Levine M."/>
            <person name="Satoh N."/>
            <person name="Rokhsar D.S."/>
        </authorList>
    </citation>
    <scope>NUCLEOTIDE SEQUENCE [LARGE SCALE GENOMIC DNA]</scope>
</reference>
<keyword evidence="1" id="KW-0472">Membrane</keyword>
<keyword evidence="3" id="KW-1185">Reference proteome</keyword>
<reference evidence="2" key="2">
    <citation type="journal article" date="2008" name="Genome Biol.">
        <title>Improved genome assembly and evidence-based global gene model set for the chordate Ciona intestinalis: new insight into intron and operon populations.</title>
        <authorList>
            <person name="Satou Y."/>
            <person name="Mineta K."/>
            <person name="Ogasawara M."/>
            <person name="Sasakura Y."/>
            <person name="Shoguchi E."/>
            <person name="Ueno K."/>
            <person name="Yamada L."/>
            <person name="Matsumoto J."/>
            <person name="Wasserscheid J."/>
            <person name="Dewar K."/>
            <person name="Wiley G.B."/>
            <person name="Macmil S.L."/>
            <person name="Roe B.A."/>
            <person name="Zeller R.W."/>
            <person name="Hastings K.E."/>
            <person name="Lemaire P."/>
            <person name="Lindquist E."/>
            <person name="Endo T."/>
            <person name="Hotta K."/>
            <person name="Inaba K."/>
        </authorList>
    </citation>
    <scope>NUCLEOTIDE SEQUENCE [LARGE SCALE GENOMIC DNA]</scope>
    <source>
        <strain evidence="2">wild type</strain>
    </source>
</reference>
<proteinExistence type="predicted"/>
<accession>H2XP38</accession>
<evidence type="ECO:0000313" key="3">
    <source>
        <dbReference type="Proteomes" id="UP000008144"/>
    </source>
</evidence>
<dbReference type="EMBL" id="EAAA01000260">
    <property type="status" value="NOT_ANNOTATED_CDS"/>
    <property type="molecule type" value="Genomic_DNA"/>
</dbReference>
<protein>
    <submittedName>
        <fullName evidence="2">Uncharacterized protein</fullName>
    </submittedName>
</protein>
<sequence>WFWCFIKTIAFHNKGTLQDYSPLFISLTFFSCVLIHPTEFFIAVFTRYIAYHMPSCQHHSVLYITVNQVH</sequence>
<dbReference type="HOGENOM" id="CLU_2764327_0_0_1"/>
<organism evidence="2 3">
    <name type="scientific">Ciona intestinalis</name>
    <name type="common">Transparent sea squirt</name>
    <name type="synonym">Ascidia intestinalis</name>
    <dbReference type="NCBI Taxonomy" id="7719"/>
    <lineage>
        <taxon>Eukaryota</taxon>
        <taxon>Metazoa</taxon>
        <taxon>Chordata</taxon>
        <taxon>Tunicata</taxon>
        <taxon>Ascidiacea</taxon>
        <taxon>Phlebobranchia</taxon>
        <taxon>Cionidae</taxon>
        <taxon>Ciona</taxon>
    </lineage>
</organism>
<keyword evidence="1" id="KW-0812">Transmembrane</keyword>
<name>H2XP38_CIOIN</name>
<dbReference type="Proteomes" id="UP000008144">
    <property type="component" value="Chromosome 1"/>
</dbReference>
<dbReference type="InParanoid" id="H2XP38"/>
<evidence type="ECO:0000313" key="2">
    <source>
        <dbReference type="Ensembl" id="ENSCINP00000031421.1"/>
    </source>
</evidence>
<feature type="transmembrane region" description="Helical" evidence="1">
    <location>
        <begin position="23"/>
        <end position="45"/>
    </location>
</feature>
<evidence type="ECO:0000256" key="1">
    <source>
        <dbReference type="SAM" id="Phobius"/>
    </source>
</evidence>